<dbReference type="InterPro" id="IPR052929">
    <property type="entry name" value="RNase_H-like_EbsB-rel"/>
</dbReference>
<feature type="chain" id="PRO_5025487374" evidence="1">
    <location>
        <begin position="22"/>
        <end position="199"/>
    </location>
</feature>
<protein>
    <submittedName>
        <fullName evidence="3">UPI0001A83545 related cluster</fullName>
    </submittedName>
</protein>
<dbReference type="SUPFAM" id="SSF53098">
    <property type="entry name" value="Ribonuclease H-like"/>
    <property type="match status" value="1"/>
</dbReference>
<dbReference type="EMBL" id="MH182573">
    <property type="protein sequence ID" value="AWA45125.1"/>
    <property type="molecule type" value="Genomic_DNA"/>
</dbReference>
<dbReference type="InterPro" id="IPR002156">
    <property type="entry name" value="RNaseH_domain"/>
</dbReference>
<dbReference type="GO" id="GO:0003676">
    <property type="term" value="F:nucleic acid binding"/>
    <property type="evidence" value="ECO:0007669"/>
    <property type="project" value="InterPro"/>
</dbReference>
<organism evidence="3">
    <name type="scientific">Saccharum spontaneum</name>
    <name type="common">Wild sugarcane</name>
    <dbReference type="NCBI Taxonomy" id="62335"/>
    <lineage>
        <taxon>Eukaryota</taxon>
        <taxon>Viridiplantae</taxon>
        <taxon>Streptophyta</taxon>
        <taxon>Embryophyta</taxon>
        <taxon>Tracheophyta</taxon>
        <taxon>Spermatophyta</taxon>
        <taxon>Magnoliopsida</taxon>
        <taxon>Liliopsida</taxon>
        <taxon>Poales</taxon>
        <taxon>Poaceae</taxon>
        <taxon>PACMAD clade</taxon>
        <taxon>Panicoideae</taxon>
        <taxon>Andropogonodae</taxon>
        <taxon>Andropogoneae</taxon>
        <taxon>Saccharinae</taxon>
        <taxon>Saccharum</taxon>
        <taxon>Saccharum officinarum species complex</taxon>
    </lineage>
</organism>
<dbReference type="PANTHER" id="PTHR47074:SF76">
    <property type="entry name" value="RNASE H TYPE-1 DOMAIN-CONTAINING PROTEIN"/>
    <property type="match status" value="1"/>
</dbReference>
<feature type="signal peptide" evidence="1">
    <location>
        <begin position="1"/>
        <end position="21"/>
    </location>
</feature>
<sequence>MSKFLAEVNANLLMLIWQIWSEHNSACVPGRRSQGRYQHSTLQPDSKGKRCALVGSKRSTEVARQAPQKCVPPPPGMSKINVDGAFISNSGTVTVGVVIRDHNGQVKLASWRLLCYCRDTEEAEVFACCEGIALAARWSDVPMVLETNSVVVSAKLKSSVMDQLVGWSLVREARTNMEELFRLEIVKISRSHRIMQRMS</sequence>
<dbReference type="InterPro" id="IPR044730">
    <property type="entry name" value="RNase_H-like_dom_plant"/>
</dbReference>
<dbReference type="CDD" id="cd06222">
    <property type="entry name" value="RNase_H_like"/>
    <property type="match status" value="1"/>
</dbReference>
<dbReference type="Gene3D" id="3.30.420.10">
    <property type="entry name" value="Ribonuclease H-like superfamily/Ribonuclease H"/>
    <property type="match status" value="1"/>
</dbReference>
<dbReference type="AlphaFoldDB" id="A0A678TQG7"/>
<name>A0A678TQG7_SACSP</name>
<evidence type="ECO:0000256" key="1">
    <source>
        <dbReference type="SAM" id="SignalP"/>
    </source>
</evidence>
<proteinExistence type="predicted"/>
<keyword evidence="1" id="KW-0732">Signal</keyword>
<accession>A0A678TQG7</accession>
<dbReference type="InterPro" id="IPR012337">
    <property type="entry name" value="RNaseH-like_sf"/>
</dbReference>
<feature type="domain" description="RNase H type-1" evidence="2">
    <location>
        <begin position="81"/>
        <end position="191"/>
    </location>
</feature>
<reference evidence="3" key="1">
    <citation type="submission" date="2018-04" db="EMBL/GenBank/DDBJ databases">
        <title>Comparative Analysis of Homologous Sequences of Saccharum officinarum and Saccharum spontaneum Reveals Independent Polyploidization Events.</title>
        <authorList>
            <person name="Sharma A."/>
            <person name="Song J."/>
            <person name="Lin Q."/>
            <person name="Singh R."/>
            <person name="Ramos N."/>
            <person name="Wang K."/>
            <person name="Zhang J."/>
            <person name="Ming R."/>
            <person name="Yu Q."/>
        </authorList>
    </citation>
    <scope>NUCLEOTIDE SEQUENCE</scope>
</reference>
<dbReference type="Pfam" id="PF13456">
    <property type="entry name" value="RVT_3"/>
    <property type="match status" value="1"/>
</dbReference>
<gene>
    <name evidence="3" type="ORF">SS46I23_000009</name>
</gene>
<dbReference type="GO" id="GO:0004523">
    <property type="term" value="F:RNA-DNA hybrid ribonuclease activity"/>
    <property type="evidence" value="ECO:0007669"/>
    <property type="project" value="InterPro"/>
</dbReference>
<dbReference type="PANTHER" id="PTHR47074">
    <property type="entry name" value="BNAC02G40300D PROTEIN"/>
    <property type="match status" value="1"/>
</dbReference>
<evidence type="ECO:0000259" key="2">
    <source>
        <dbReference type="Pfam" id="PF13456"/>
    </source>
</evidence>
<dbReference type="InterPro" id="IPR036397">
    <property type="entry name" value="RNaseH_sf"/>
</dbReference>
<evidence type="ECO:0000313" key="3">
    <source>
        <dbReference type="EMBL" id="AWA45125.1"/>
    </source>
</evidence>